<evidence type="ECO:0000313" key="1">
    <source>
        <dbReference type="EMBL" id="MDT0634884.1"/>
    </source>
</evidence>
<organism evidence="1 2">
    <name type="scientific">Spectribacter hydrogenoxidans</name>
    <dbReference type="NCBI Taxonomy" id="3075608"/>
    <lineage>
        <taxon>Bacteria</taxon>
        <taxon>Pseudomonadati</taxon>
        <taxon>Pseudomonadota</taxon>
        <taxon>Gammaproteobacteria</taxon>
        <taxon>Salinisphaerales</taxon>
        <taxon>Salinisphaeraceae</taxon>
        <taxon>Spectribacter</taxon>
    </lineage>
</organism>
<keyword evidence="2" id="KW-1185">Reference proteome</keyword>
<reference evidence="1 2" key="1">
    <citation type="submission" date="2023-09" db="EMBL/GenBank/DDBJ databases">
        <authorList>
            <person name="Rey-Velasco X."/>
        </authorList>
    </citation>
    <scope>NUCLEOTIDE SEQUENCE [LARGE SCALE GENOMIC DNA]</scope>
    <source>
        <strain evidence="1 2">W335</strain>
    </source>
</reference>
<proteinExistence type="predicted"/>
<dbReference type="Proteomes" id="UP001251857">
    <property type="component" value="Unassembled WGS sequence"/>
</dbReference>
<name>A0ABU3C014_9GAMM</name>
<comment type="caution">
    <text evidence="1">The sequence shown here is derived from an EMBL/GenBank/DDBJ whole genome shotgun (WGS) entry which is preliminary data.</text>
</comment>
<gene>
    <name evidence="1" type="ORF">RM532_07915</name>
</gene>
<dbReference type="EMBL" id="JAVRIB010000007">
    <property type="protein sequence ID" value="MDT0634884.1"/>
    <property type="molecule type" value="Genomic_DNA"/>
</dbReference>
<accession>A0ABU3C014</accession>
<sequence>MADVWFLAAMIGFSQRQRGDADGPRVKSIPCKVFNDEQVLALRLAASHLHDDGYKSFLEDRSVYEVLYPYMVGGLEILAALFKDNPPTYYQQKLAELVLSS</sequence>
<evidence type="ECO:0000313" key="2">
    <source>
        <dbReference type="Proteomes" id="UP001251857"/>
    </source>
</evidence>
<dbReference type="RefSeq" id="WP_311652706.1">
    <property type="nucleotide sequence ID" value="NZ_JAVRIB010000007.1"/>
</dbReference>
<protein>
    <submittedName>
        <fullName evidence="1">Uncharacterized protein</fullName>
    </submittedName>
</protein>